<protein>
    <submittedName>
        <fullName evidence="12">YidC/Oxa1 family membrane protein insertase</fullName>
    </submittedName>
</protein>
<keyword evidence="4 9" id="KW-0812">Transmembrane</keyword>
<evidence type="ECO:0000256" key="6">
    <source>
        <dbReference type="ARBA" id="ARBA00022989"/>
    </source>
</evidence>
<dbReference type="GO" id="GO:0051205">
    <property type="term" value="P:protein insertion into membrane"/>
    <property type="evidence" value="ECO:0007669"/>
    <property type="project" value="TreeGrafter"/>
</dbReference>
<organism evidence="12 13">
    <name type="scientific">Candidatus Fimadaptatus faecigallinarum</name>
    <dbReference type="NCBI Taxonomy" id="2840814"/>
    <lineage>
        <taxon>Bacteria</taxon>
        <taxon>Bacillati</taxon>
        <taxon>Bacillota</taxon>
        <taxon>Clostridia</taxon>
        <taxon>Eubacteriales</taxon>
        <taxon>Candidatus Fimadaptatus</taxon>
    </lineage>
</organism>
<dbReference type="CDD" id="cd20070">
    <property type="entry name" value="5TM_YidC_Alb3"/>
    <property type="match status" value="1"/>
</dbReference>
<dbReference type="PANTHER" id="PTHR12428:SF65">
    <property type="entry name" value="CYTOCHROME C OXIDASE ASSEMBLY PROTEIN COX18, MITOCHONDRIAL"/>
    <property type="match status" value="1"/>
</dbReference>
<evidence type="ECO:0000256" key="4">
    <source>
        <dbReference type="ARBA" id="ARBA00022692"/>
    </source>
</evidence>
<dbReference type="InterPro" id="IPR001708">
    <property type="entry name" value="YidC/ALB3/OXA1/COX18"/>
</dbReference>
<evidence type="ECO:0000256" key="10">
    <source>
        <dbReference type="SAM" id="Phobius"/>
    </source>
</evidence>
<name>A0A9D1LQK4_9FIRM</name>
<dbReference type="Pfam" id="PF02096">
    <property type="entry name" value="60KD_IMP"/>
    <property type="match status" value="1"/>
</dbReference>
<keyword evidence="2" id="KW-0813">Transport</keyword>
<dbReference type="AlphaFoldDB" id="A0A9D1LQK4"/>
<keyword evidence="3" id="KW-1003">Cell membrane</keyword>
<dbReference type="GO" id="GO:0005886">
    <property type="term" value="C:plasma membrane"/>
    <property type="evidence" value="ECO:0007669"/>
    <property type="project" value="UniProtKB-SubCell"/>
</dbReference>
<feature type="transmembrane region" description="Helical" evidence="10">
    <location>
        <begin position="15"/>
        <end position="41"/>
    </location>
</feature>
<dbReference type="NCBIfam" id="TIGR03592">
    <property type="entry name" value="yidC_oxa1_cterm"/>
    <property type="match status" value="1"/>
</dbReference>
<evidence type="ECO:0000256" key="5">
    <source>
        <dbReference type="ARBA" id="ARBA00022927"/>
    </source>
</evidence>
<comment type="subcellular location">
    <subcellularLocation>
        <location evidence="1">Cell membrane</location>
        <topology evidence="1">Multi-pass membrane protein</topology>
    </subcellularLocation>
    <subcellularLocation>
        <location evidence="9">Membrane</location>
        <topology evidence="9">Multi-pass membrane protein</topology>
    </subcellularLocation>
</comment>
<evidence type="ECO:0000313" key="13">
    <source>
        <dbReference type="Proteomes" id="UP000824123"/>
    </source>
</evidence>
<dbReference type="GO" id="GO:0032977">
    <property type="term" value="F:membrane insertase activity"/>
    <property type="evidence" value="ECO:0007669"/>
    <property type="project" value="InterPro"/>
</dbReference>
<dbReference type="InterPro" id="IPR028055">
    <property type="entry name" value="YidC/Oxa/ALB_C"/>
</dbReference>
<keyword evidence="8" id="KW-0143">Chaperone</keyword>
<keyword evidence="5" id="KW-0653">Protein transport</keyword>
<dbReference type="EMBL" id="DVNK01000024">
    <property type="protein sequence ID" value="HIU46152.1"/>
    <property type="molecule type" value="Genomic_DNA"/>
</dbReference>
<comment type="similarity">
    <text evidence="9">Belongs to the OXA1/ALB3/YidC family.</text>
</comment>
<evidence type="ECO:0000259" key="11">
    <source>
        <dbReference type="Pfam" id="PF02096"/>
    </source>
</evidence>
<accession>A0A9D1LQK4</accession>
<evidence type="ECO:0000256" key="3">
    <source>
        <dbReference type="ARBA" id="ARBA00022475"/>
    </source>
</evidence>
<evidence type="ECO:0000256" key="7">
    <source>
        <dbReference type="ARBA" id="ARBA00023136"/>
    </source>
</evidence>
<evidence type="ECO:0000256" key="9">
    <source>
        <dbReference type="RuleBase" id="RU003945"/>
    </source>
</evidence>
<keyword evidence="6 10" id="KW-1133">Transmembrane helix</keyword>
<reference evidence="12" key="1">
    <citation type="submission" date="2020-10" db="EMBL/GenBank/DDBJ databases">
        <authorList>
            <person name="Gilroy R."/>
        </authorList>
    </citation>
    <scope>NUCLEOTIDE SEQUENCE</scope>
    <source>
        <strain evidence="12">ChiSxjej2B14-8506</strain>
    </source>
</reference>
<dbReference type="Proteomes" id="UP000824123">
    <property type="component" value="Unassembled WGS sequence"/>
</dbReference>
<dbReference type="InterPro" id="IPR047196">
    <property type="entry name" value="YidC_ALB_C"/>
</dbReference>
<feature type="domain" description="Membrane insertase YidC/Oxa/ALB C-terminal" evidence="11">
    <location>
        <begin position="23"/>
        <end position="295"/>
    </location>
</feature>
<evidence type="ECO:0000256" key="1">
    <source>
        <dbReference type="ARBA" id="ARBA00004651"/>
    </source>
</evidence>
<evidence type="ECO:0000256" key="2">
    <source>
        <dbReference type="ARBA" id="ARBA00022448"/>
    </source>
</evidence>
<gene>
    <name evidence="12" type="ORF">IAC59_02715</name>
</gene>
<dbReference type="GO" id="GO:0015031">
    <property type="term" value="P:protein transport"/>
    <property type="evidence" value="ECO:0007669"/>
    <property type="project" value="UniProtKB-KW"/>
</dbReference>
<dbReference type="PANTHER" id="PTHR12428">
    <property type="entry name" value="OXA1"/>
    <property type="match status" value="1"/>
</dbReference>
<keyword evidence="7 10" id="KW-0472">Membrane</keyword>
<sequence length="313" mass="35210">MQNLLISILRPLLELIYWIVPNYGWTVVIFTLVIRAILMPLDIKSRKSMKRMSNLKPQLDALNAKYANDKEKLQRKTAELYKKEKINPMSGCLPLIIQFPLLFGMLWTMQAISSEHIVQIIQTLEAGGTPVLENWLWVKNVFCADTLFAAVIPISRDVMSLQATAHMSQEVVDAAKAFVNNAALYNPIMVEYGATVIDSIGNLMRAGTIPSWEFLQVLNNPNGYYILPVLAAATQFLQTKLNPTETPQQGGNSLAVFMKYFFPLFSLWICLSSSAAFAIYWLTANVIAILQNVLIGKYLDRKEAKEKASQENA</sequence>
<proteinExistence type="inferred from homology"/>
<reference evidence="12" key="2">
    <citation type="journal article" date="2021" name="PeerJ">
        <title>Extensive microbial diversity within the chicken gut microbiome revealed by metagenomics and culture.</title>
        <authorList>
            <person name="Gilroy R."/>
            <person name="Ravi A."/>
            <person name="Getino M."/>
            <person name="Pursley I."/>
            <person name="Horton D.L."/>
            <person name="Alikhan N.F."/>
            <person name="Baker D."/>
            <person name="Gharbi K."/>
            <person name="Hall N."/>
            <person name="Watson M."/>
            <person name="Adriaenssens E.M."/>
            <person name="Foster-Nyarko E."/>
            <person name="Jarju S."/>
            <person name="Secka A."/>
            <person name="Antonio M."/>
            <person name="Oren A."/>
            <person name="Chaudhuri R.R."/>
            <person name="La Ragione R."/>
            <person name="Hildebrand F."/>
            <person name="Pallen M.J."/>
        </authorList>
    </citation>
    <scope>NUCLEOTIDE SEQUENCE</scope>
    <source>
        <strain evidence="12">ChiSxjej2B14-8506</strain>
    </source>
</reference>
<feature type="transmembrane region" description="Helical" evidence="10">
    <location>
        <begin position="260"/>
        <end position="282"/>
    </location>
</feature>
<comment type="caution">
    <text evidence="12">The sequence shown here is derived from an EMBL/GenBank/DDBJ whole genome shotgun (WGS) entry which is preliminary data.</text>
</comment>
<evidence type="ECO:0000256" key="8">
    <source>
        <dbReference type="ARBA" id="ARBA00023186"/>
    </source>
</evidence>
<evidence type="ECO:0000313" key="12">
    <source>
        <dbReference type="EMBL" id="HIU46152.1"/>
    </source>
</evidence>